<dbReference type="Gene3D" id="3.40.190.10">
    <property type="entry name" value="Periplasmic binding protein-like II"/>
    <property type="match status" value="1"/>
</dbReference>
<dbReference type="EMBL" id="JBHTKB010000001">
    <property type="protein sequence ID" value="MFD0912436.1"/>
    <property type="molecule type" value="Genomic_DNA"/>
</dbReference>
<dbReference type="RefSeq" id="WP_379055367.1">
    <property type="nucleotide sequence ID" value="NZ_JBHTKB010000001.1"/>
</dbReference>
<keyword evidence="2" id="KW-1185">Reference proteome</keyword>
<protein>
    <submittedName>
        <fullName evidence="1">ABC transporter substrate-binding protein</fullName>
    </submittedName>
</protein>
<dbReference type="PANTHER" id="PTHR30024">
    <property type="entry name" value="ALIPHATIC SULFONATES-BINDING PROTEIN-RELATED"/>
    <property type="match status" value="1"/>
</dbReference>
<proteinExistence type="predicted"/>
<name>A0ABW3F201_9PROT</name>
<organism evidence="1 2">
    <name type="scientific">Methylophilus luteus</name>
    <dbReference type="NCBI Taxonomy" id="640108"/>
    <lineage>
        <taxon>Bacteria</taxon>
        <taxon>Pseudomonadati</taxon>
        <taxon>Pseudomonadota</taxon>
        <taxon>Betaproteobacteria</taxon>
        <taxon>Nitrosomonadales</taxon>
        <taxon>Methylophilaceae</taxon>
        <taxon>Methylophilus</taxon>
    </lineage>
</organism>
<dbReference type="Gene3D" id="3.40.190.270">
    <property type="match status" value="1"/>
</dbReference>
<reference evidence="2" key="1">
    <citation type="journal article" date="2019" name="Int. J. Syst. Evol. Microbiol.">
        <title>The Global Catalogue of Microorganisms (GCM) 10K type strain sequencing project: providing services to taxonomists for standard genome sequencing and annotation.</title>
        <authorList>
            <consortium name="The Broad Institute Genomics Platform"/>
            <consortium name="The Broad Institute Genome Sequencing Center for Infectious Disease"/>
            <person name="Wu L."/>
            <person name="Ma J."/>
        </authorList>
    </citation>
    <scope>NUCLEOTIDE SEQUENCE [LARGE SCALE GENOMIC DNA]</scope>
    <source>
        <strain evidence="2">CCUG 58412</strain>
    </source>
</reference>
<evidence type="ECO:0000313" key="1">
    <source>
        <dbReference type="EMBL" id="MFD0912436.1"/>
    </source>
</evidence>
<gene>
    <name evidence="1" type="ORF">ACFQ1Z_02645</name>
</gene>
<evidence type="ECO:0000313" key="2">
    <source>
        <dbReference type="Proteomes" id="UP001597128"/>
    </source>
</evidence>
<dbReference type="SUPFAM" id="SSF53850">
    <property type="entry name" value="Periplasmic binding protein-like II"/>
    <property type="match status" value="1"/>
</dbReference>
<comment type="caution">
    <text evidence="1">The sequence shown here is derived from an EMBL/GenBank/DDBJ whole genome shotgun (WGS) entry which is preliminary data.</text>
</comment>
<dbReference type="Proteomes" id="UP001597128">
    <property type="component" value="Unassembled WGS sequence"/>
</dbReference>
<accession>A0ABW3F201</accession>
<sequence>MTIQQNPVSQPISSQTTASQSIDQIWFTRCPVPTATGLAYKLGWLTEEFARDHIQINTLQEAPRELSRHHYDHELNSLIREGGNLLALAARAQGAPTKLIGLTWIDEWQAILVRPDSGITEPQHLKGLRLALPQFIDHPIPSHVRGSSIARGMSLQGYKGALKIAGLTLDDVKLVEVASGRGNRNGLGELWAGLDALVAGEVDAVYVKGASAVDAARRVGAVVGIDLDSFPELSTRVNNGTPRPITVHQHLLDNHFDLVVRFLYQTLRAADWAKSNLKGVRDILESETRSGEEGVATAYGEDFHLQLAPDLSAERIELFRQQKNFMLVHGLLDQDFDLDSWVDDRPLREAEQLLHKYAAVA</sequence>